<gene>
    <name evidence="13" type="ORF">PNAL_LOCUS3756</name>
</gene>
<dbReference type="InterPro" id="IPR018108">
    <property type="entry name" value="MCP_transmembrane"/>
</dbReference>
<dbReference type="InterPro" id="IPR023395">
    <property type="entry name" value="MCP_dom_sf"/>
</dbReference>
<keyword evidence="6" id="KW-0999">Mitochondrion inner membrane</keyword>
<dbReference type="AlphaFoldDB" id="A0A9W4HN14"/>
<dbReference type="EMBL" id="CAJVNV010000132">
    <property type="protein sequence ID" value="CAG8067479.1"/>
    <property type="molecule type" value="Genomic_DNA"/>
</dbReference>
<evidence type="ECO:0000256" key="9">
    <source>
        <dbReference type="PROSITE-ProRule" id="PRU00282"/>
    </source>
</evidence>
<evidence type="ECO:0008006" key="15">
    <source>
        <dbReference type="Google" id="ProtNLM"/>
    </source>
</evidence>
<feature type="repeat" description="Solcar" evidence="9">
    <location>
        <begin position="45"/>
        <end position="148"/>
    </location>
</feature>
<keyword evidence="6" id="KW-0496">Mitochondrion</keyword>
<dbReference type="Pfam" id="PF00153">
    <property type="entry name" value="Mito_carr"/>
    <property type="match status" value="3"/>
</dbReference>
<feature type="compositionally biased region" description="Polar residues" evidence="11">
    <location>
        <begin position="425"/>
        <end position="435"/>
    </location>
</feature>
<dbReference type="GO" id="GO:0015217">
    <property type="term" value="F:ADP transmembrane transporter activity"/>
    <property type="evidence" value="ECO:0007669"/>
    <property type="project" value="TreeGrafter"/>
</dbReference>
<evidence type="ECO:0000256" key="12">
    <source>
        <dbReference type="SAM" id="Phobius"/>
    </source>
</evidence>
<feature type="repeat" description="Solcar" evidence="9">
    <location>
        <begin position="270"/>
        <end position="369"/>
    </location>
</feature>
<evidence type="ECO:0000256" key="5">
    <source>
        <dbReference type="ARBA" id="ARBA00022737"/>
    </source>
</evidence>
<keyword evidence="7 12" id="KW-1133">Transmembrane helix</keyword>
<evidence type="ECO:0000256" key="4">
    <source>
        <dbReference type="ARBA" id="ARBA00022692"/>
    </source>
</evidence>
<name>A0A9W4HN14_PENNA</name>
<comment type="caution">
    <text evidence="13">The sequence shown here is derived from an EMBL/GenBank/DDBJ whole genome shotgun (WGS) entry which is preliminary data.</text>
</comment>
<feature type="repeat" description="Solcar" evidence="9">
    <location>
        <begin position="167"/>
        <end position="256"/>
    </location>
</feature>
<evidence type="ECO:0000256" key="6">
    <source>
        <dbReference type="ARBA" id="ARBA00022792"/>
    </source>
</evidence>
<dbReference type="PANTHER" id="PTHR45939">
    <property type="entry name" value="PEROXISOMAL MEMBRANE PROTEIN PMP34-RELATED"/>
    <property type="match status" value="1"/>
</dbReference>
<evidence type="ECO:0000256" key="2">
    <source>
        <dbReference type="ARBA" id="ARBA00006375"/>
    </source>
</evidence>
<dbReference type="InterPro" id="IPR052217">
    <property type="entry name" value="Mito/Peroxisomal_Carrier"/>
</dbReference>
<dbReference type="PANTHER" id="PTHR45939:SF2">
    <property type="entry name" value="CARRIER PROTEIN, PUTATIVE (AFU_ORTHOLOGUE AFUA_2G13870)-RELATED"/>
    <property type="match status" value="1"/>
</dbReference>
<feature type="compositionally biased region" description="Low complexity" evidence="11">
    <location>
        <begin position="436"/>
        <end position="450"/>
    </location>
</feature>
<evidence type="ECO:0000256" key="7">
    <source>
        <dbReference type="ARBA" id="ARBA00022989"/>
    </source>
</evidence>
<evidence type="ECO:0000256" key="3">
    <source>
        <dbReference type="ARBA" id="ARBA00022448"/>
    </source>
</evidence>
<proteinExistence type="inferred from homology"/>
<feature type="compositionally biased region" description="Basic and acidic residues" evidence="11">
    <location>
        <begin position="81"/>
        <end position="90"/>
    </location>
</feature>
<feature type="region of interest" description="Disordered" evidence="11">
    <location>
        <begin position="423"/>
        <end position="451"/>
    </location>
</feature>
<evidence type="ECO:0000256" key="10">
    <source>
        <dbReference type="RuleBase" id="RU000488"/>
    </source>
</evidence>
<evidence type="ECO:0000313" key="14">
    <source>
        <dbReference type="Proteomes" id="UP001153461"/>
    </source>
</evidence>
<evidence type="ECO:0000256" key="11">
    <source>
        <dbReference type="SAM" id="MobiDB-lite"/>
    </source>
</evidence>
<keyword evidence="4 9" id="KW-0812">Transmembrane</keyword>
<protein>
    <recommendedName>
        <fullName evidence="15">Mitochondrial thiamine pyrophosphate carrier 1</fullName>
    </recommendedName>
</protein>
<feature type="region of interest" description="Disordered" evidence="11">
    <location>
        <begin position="79"/>
        <end position="99"/>
    </location>
</feature>
<evidence type="ECO:0000256" key="1">
    <source>
        <dbReference type="ARBA" id="ARBA00004141"/>
    </source>
</evidence>
<keyword evidence="3 10" id="KW-0813">Transport</keyword>
<sequence>MAEYKLSYESQLVRSGGQDVYHPSYRYESHDPRDWESAALRGPALPALGNATAGAVGAAISNVVVYPLNVIVARLQTQTQKQKDSDSSEKSDEDEDAHERYTSVVDAACKIYAQQGIAGFYPGLAQDTWKTVADSFLFFLAYSAIRQKRIVAHVGVERAAKRKNIVLPVIDELAVGILAGSFAKLFTTPLSNIVARKQTSATHKGGNAKPLSTSDIAARIRAEKGIRGFWSGYSATLILTLNPALTFFLNQFFKRTLLPRSKRDKPPPGLTFLLAALSKVAASSITYPFSLAKTRAQVIGSVSKSKSGTAENSRAYLLASLTPEILSTVATIARTDGVPGLYAGLQGEVLKGFFSHGFTMLAKDAVYSLIIKSYYLLLMLGRRYPTPDELIQHAREQAEEYTEIAREGARDLAERTKEGAEEVLNANSGGNSVNMTSNSTSAAGASGHANHGIDASSGLKVPASSVSDEINETAELVGDYVEDEAAEWKSLYHWFWEKDRGSHRD</sequence>
<keyword evidence="5" id="KW-0677">Repeat</keyword>
<evidence type="ECO:0000313" key="13">
    <source>
        <dbReference type="EMBL" id="CAG8067479.1"/>
    </source>
</evidence>
<reference evidence="13" key="1">
    <citation type="submission" date="2021-07" db="EMBL/GenBank/DDBJ databases">
        <authorList>
            <person name="Branca A.L. A."/>
        </authorList>
    </citation>
    <scope>NUCLEOTIDE SEQUENCE</scope>
</reference>
<evidence type="ECO:0000256" key="8">
    <source>
        <dbReference type="ARBA" id="ARBA00023136"/>
    </source>
</evidence>
<dbReference type="SUPFAM" id="SSF103506">
    <property type="entry name" value="Mitochondrial carrier"/>
    <property type="match status" value="1"/>
</dbReference>
<dbReference type="Gene3D" id="1.50.40.10">
    <property type="entry name" value="Mitochondrial carrier domain"/>
    <property type="match status" value="1"/>
</dbReference>
<accession>A0A9W4HN14</accession>
<dbReference type="GO" id="GO:0016020">
    <property type="term" value="C:membrane"/>
    <property type="evidence" value="ECO:0007669"/>
    <property type="project" value="UniProtKB-SubCell"/>
</dbReference>
<feature type="transmembrane region" description="Helical" evidence="12">
    <location>
        <begin position="229"/>
        <end position="249"/>
    </location>
</feature>
<dbReference type="PROSITE" id="PS50920">
    <property type="entry name" value="SOLCAR"/>
    <property type="match status" value="3"/>
</dbReference>
<comment type="subcellular location">
    <subcellularLocation>
        <location evidence="1">Membrane</location>
        <topology evidence="1">Multi-pass membrane protein</topology>
    </subcellularLocation>
</comment>
<organism evidence="13 14">
    <name type="scientific">Penicillium nalgiovense</name>
    <dbReference type="NCBI Taxonomy" id="60175"/>
    <lineage>
        <taxon>Eukaryota</taxon>
        <taxon>Fungi</taxon>
        <taxon>Dikarya</taxon>
        <taxon>Ascomycota</taxon>
        <taxon>Pezizomycotina</taxon>
        <taxon>Eurotiomycetes</taxon>
        <taxon>Eurotiomycetidae</taxon>
        <taxon>Eurotiales</taxon>
        <taxon>Aspergillaceae</taxon>
        <taxon>Penicillium</taxon>
    </lineage>
</organism>
<comment type="similarity">
    <text evidence="2 10">Belongs to the mitochondrial carrier (TC 2.A.29) family.</text>
</comment>
<keyword evidence="8 9" id="KW-0472">Membrane</keyword>
<dbReference type="Proteomes" id="UP001153461">
    <property type="component" value="Unassembled WGS sequence"/>
</dbReference>